<dbReference type="Proteomes" id="UP000825379">
    <property type="component" value="Plasmid pAA1-1b"/>
</dbReference>
<dbReference type="AlphaFoldDB" id="A0AAD1KVZ1"/>
<evidence type="ECO:0000313" key="1">
    <source>
        <dbReference type="EMBL" id="BCZ88048.1"/>
    </source>
</evidence>
<dbReference type="EMBL" id="AP024927">
    <property type="protein sequence ID" value="BCZ88048.1"/>
    <property type="molecule type" value="Genomic_DNA"/>
</dbReference>
<name>A0AAD1KVZ1_THETH</name>
<dbReference type="GeneID" id="42590657"/>
<protein>
    <submittedName>
        <fullName evidence="1">Uncharacterized protein</fullName>
    </submittedName>
</protein>
<organism evidence="1 2">
    <name type="scientific">Thermus thermophilus</name>
    <dbReference type="NCBI Taxonomy" id="274"/>
    <lineage>
        <taxon>Bacteria</taxon>
        <taxon>Thermotogati</taxon>
        <taxon>Deinococcota</taxon>
        <taxon>Deinococci</taxon>
        <taxon>Thermales</taxon>
        <taxon>Thermaceae</taxon>
        <taxon>Thermus</taxon>
    </lineage>
</organism>
<dbReference type="RefSeq" id="WP_143587110.1">
    <property type="nucleotide sequence ID" value="NZ_AP019793.1"/>
</dbReference>
<gene>
    <name evidence="1" type="ORF">TthAA11_22300</name>
</gene>
<proteinExistence type="predicted"/>
<keyword evidence="1" id="KW-0614">Plasmid</keyword>
<sequence>MLRRPWPALLGAGLALAQLGQAPDPAQHGFPQVVRVYRLGARHRTGWLSHPLAGAAVGWLIAVPAP</sequence>
<reference evidence="1" key="1">
    <citation type="submission" date="2021-07" db="EMBL/GenBank/DDBJ databases">
        <title>Complete genome sequences of four Thermus thermophilus strains isolated from Arima Hot Spring in Japan.</title>
        <authorList>
            <person name="Tomariguchi N."/>
            <person name="Ueno Y."/>
            <person name="Miyazaki K."/>
        </authorList>
    </citation>
    <scope>NUCLEOTIDE SEQUENCE</scope>
    <source>
        <strain evidence="1">AA1-1</strain>
        <plasmid evidence="1">pAA1-1b</plasmid>
    </source>
</reference>
<geneLocation type="plasmid" evidence="1 2">
    <name>pAA1-1b</name>
</geneLocation>
<evidence type="ECO:0000313" key="2">
    <source>
        <dbReference type="Proteomes" id="UP000825379"/>
    </source>
</evidence>
<accession>A0AAD1KVZ1</accession>